<dbReference type="GO" id="GO:0008703">
    <property type="term" value="F:5-amino-6-(5-phosphoribosylamino)uracil reductase activity"/>
    <property type="evidence" value="ECO:0007669"/>
    <property type="project" value="InterPro"/>
</dbReference>
<dbReference type="InterPro" id="IPR024072">
    <property type="entry name" value="DHFR-like_dom_sf"/>
</dbReference>
<dbReference type="InterPro" id="IPR002734">
    <property type="entry name" value="RibDG_C"/>
</dbReference>
<dbReference type="PANTHER" id="PTHR38011">
    <property type="entry name" value="DIHYDROFOLATE REDUCTASE FAMILY PROTEIN (AFU_ORTHOLOGUE AFUA_8G06820)"/>
    <property type="match status" value="1"/>
</dbReference>
<dbReference type="OrthoDB" id="195113at2"/>
<evidence type="ECO:0000313" key="2">
    <source>
        <dbReference type="EMBL" id="ROP30811.1"/>
    </source>
</evidence>
<protein>
    <submittedName>
        <fullName evidence="2">Dihydrofolate reductase</fullName>
    </submittedName>
</protein>
<evidence type="ECO:0000259" key="1">
    <source>
        <dbReference type="Pfam" id="PF01872"/>
    </source>
</evidence>
<dbReference type="GO" id="GO:0009231">
    <property type="term" value="P:riboflavin biosynthetic process"/>
    <property type="evidence" value="ECO:0007669"/>
    <property type="project" value="InterPro"/>
</dbReference>
<dbReference type="PANTHER" id="PTHR38011:SF11">
    <property type="entry name" value="2,5-DIAMINO-6-RIBOSYLAMINO-4(3H)-PYRIMIDINONE 5'-PHOSPHATE REDUCTASE"/>
    <property type="match status" value="1"/>
</dbReference>
<accession>A0A3N1GKW1</accession>
<dbReference type="InterPro" id="IPR050765">
    <property type="entry name" value="Riboflavin_Biosynth_HTPR"/>
</dbReference>
<organism evidence="2 3">
    <name type="scientific">Couchioplanes caeruleus</name>
    <dbReference type="NCBI Taxonomy" id="56438"/>
    <lineage>
        <taxon>Bacteria</taxon>
        <taxon>Bacillati</taxon>
        <taxon>Actinomycetota</taxon>
        <taxon>Actinomycetes</taxon>
        <taxon>Micromonosporales</taxon>
        <taxon>Micromonosporaceae</taxon>
        <taxon>Couchioplanes</taxon>
    </lineage>
</organism>
<dbReference type="Proteomes" id="UP000271683">
    <property type="component" value="Unassembled WGS sequence"/>
</dbReference>
<feature type="domain" description="Bacterial bifunctional deaminase-reductase C-terminal" evidence="1">
    <location>
        <begin position="10"/>
        <end position="178"/>
    </location>
</feature>
<comment type="caution">
    <text evidence="2">The sequence shown here is derived from an EMBL/GenBank/DDBJ whole genome shotgun (WGS) entry which is preliminary data.</text>
</comment>
<evidence type="ECO:0000313" key="3">
    <source>
        <dbReference type="Proteomes" id="UP000271683"/>
    </source>
</evidence>
<reference evidence="2 3" key="1">
    <citation type="submission" date="2018-11" db="EMBL/GenBank/DDBJ databases">
        <title>Sequencing the genomes of 1000 actinobacteria strains.</title>
        <authorList>
            <person name="Klenk H.-P."/>
        </authorList>
    </citation>
    <scope>NUCLEOTIDE SEQUENCE [LARGE SCALE GENOMIC DNA]</scope>
    <source>
        <strain evidence="2 3">DSM 43634</strain>
    </source>
</reference>
<dbReference type="AlphaFoldDB" id="A0A3N1GKW1"/>
<name>A0A3N1GKW1_9ACTN</name>
<dbReference type="EMBL" id="RJKL01000001">
    <property type="protein sequence ID" value="ROP30811.1"/>
    <property type="molecule type" value="Genomic_DNA"/>
</dbReference>
<dbReference type="RefSeq" id="WP_084556160.1">
    <property type="nucleotide sequence ID" value="NZ_RJKL01000001.1"/>
</dbReference>
<dbReference type="Pfam" id="PF01872">
    <property type="entry name" value="RibD_C"/>
    <property type="match status" value="1"/>
</dbReference>
<sequence length="225" mass="24348">MVFVVAKTQYYTATSIDGFTADSGNSLDWLFEVDEGTDNPFGAFFSNVGAFAMGATTYEWVVANDNVIEEPENWHDMYGDVPCWVFTHRELPLVPDANIFMVSGDVRRVHEAMTVAAQGRNVWLAGGGDLVAEFADAGLLDEIILAVAPVMLGAGTPLLPRRLSAEQLALTNVTQIGQFAYLSYAVGTLANLGRHMAADLLSSSSAPLGLPWDHPDRPAERLGRL</sequence>
<gene>
    <name evidence="2" type="ORF">EDD30_3675</name>
</gene>
<dbReference type="Gene3D" id="3.40.430.10">
    <property type="entry name" value="Dihydrofolate Reductase, subunit A"/>
    <property type="match status" value="1"/>
</dbReference>
<proteinExistence type="predicted"/>
<dbReference type="SUPFAM" id="SSF53597">
    <property type="entry name" value="Dihydrofolate reductase-like"/>
    <property type="match status" value="1"/>
</dbReference>